<name>A0A8D2IW87_VARKO</name>
<protein>
    <recommendedName>
        <fullName evidence="14">Macrophage mannose receptor 1</fullName>
    </recommendedName>
</protein>
<dbReference type="Pfam" id="PF00040">
    <property type="entry name" value="fn2"/>
    <property type="match status" value="1"/>
</dbReference>
<dbReference type="Proteomes" id="UP000694545">
    <property type="component" value="Unplaced"/>
</dbReference>
<dbReference type="SMART" id="SM00034">
    <property type="entry name" value="CLECT"/>
    <property type="match status" value="7"/>
</dbReference>
<dbReference type="PROSITE" id="PS50041">
    <property type="entry name" value="C_TYPE_LECTIN_2"/>
    <property type="match status" value="7"/>
</dbReference>
<evidence type="ECO:0000313" key="20">
    <source>
        <dbReference type="Proteomes" id="UP000694545"/>
    </source>
</evidence>
<dbReference type="Ensembl" id="ENSVKKT00000003606.1">
    <property type="protein sequence ID" value="ENSVKKP00000003508.1"/>
    <property type="gene ID" value="ENSVKKG00000002105.1"/>
</dbReference>
<feature type="domain" description="C-type lectin" evidence="17">
    <location>
        <begin position="696"/>
        <end position="812"/>
    </location>
</feature>
<evidence type="ECO:0000256" key="2">
    <source>
        <dbReference type="ARBA" id="ARBA00004613"/>
    </source>
</evidence>
<feature type="domain" description="C-type lectin" evidence="17">
    <location>
        <begin position="238"/>
        <end position="354"/>
    </location>
</feature>
<dbReference type="CDD" id="cd23407">
    <property type="entry name" value="beta-trefoil_Ricin_MRC1"/>
    <property type="match status" value="1"/>
</dbReference>
<reference evidence="19" key="2">
    <citation type="submission" date="2025-09" db="UniProtKB">
        <authorList>
            <consortium name="Ensembl"/>
        </authorList>
    </citation>
    <scope>IDENTIFICATION</scope>
</reference>
<evidence type="ECO:0000256" key="13">
    <source>
        <dbReference type="ARBA" id="ARBA00023180"/>
    </source>
</evidence>
<evidence type="ECO:0000256" key="9">
    <source>
        <dbReference type="ARBA" id="ARBA00022989"/>
    </source>
</evidence>
<feature type="disulfide bond" evidence="15">
    <location>
        <begin position="181"/>
        <end position="207"/>
    </location>
</feature>
<dbReference type="InterPro" id="IPR035992">
    <property type="entry name" value="Ricin_B-like_lectins"/>
</dbReference>
<dbReference type="FunFam" id="3.10.100.10:FF:000023">
    <property type="entry name" value="Macrophage mannose receptor 1"/>
    <property type="match status" value="1"/>
</dbReference>
<dbReference type="PROSITE" id="PS00023">
    <property type="entry name" value="FN2_1"/>
    <property type="match status" value="1"/>
</dbReference>
<proteinExistence type="predicted"/>
<dbReference type="GO" id="GO:0010008">
    <property type="term" value="C:endosome membrane"/>
    <property type="evidence" value="ECO:0007669"/>
    <property type="project" value="UniProtKB-SubCell"/>
</dbReference>
<dbReference type="Gene3D" id="3.10.100.10">
    <property type="entry name" value="Mannose-Binding Protein A, subunit A"/>
    <property type="match status" value="7"/>
</dbReference>
<dbReference type="Pfam" id="PF00059">
    <property type="entry name" value="Lectin_C"/>
    <property type="match status" value="7"/>
</dbReference>
<dbReference type="PANTHER" id="PTHR22803">
    <property type="entry name" value="MANNOSE, PHOSPHOLIPASE, LECTIN RECEPTOR RELATED"/>
    <property type="match status" value="1"/>
</dbReference>
<dbReference type="InterPro" id="IPR050111">
    <property type="entry name" value="C-type_lectin/snaclec_domain"/>
</dbReference>
<dbReference type="FunFam" id="3.10.100.10:FF:000030">
    <property type="entry name" value="Mannose receptor C-type 1"/>
    <property type="match status" value="1"/>
</dbReference>
<keyword evidence="10 16" id="KW-0472">Membrane</keyword>
<dbReference type="PROSITE" id="PS51092">
    <property type="entry name" value="FN2_2"/>
    <property type="match status" value="1"/>
</dbReference>
<evidence type="ECO:0000256" key="16">
    <source>
        <dbReference type="SAM" id="Phobius"/>
    </source>
</evidence>
<dbReference type="FunFam" id="3.10.100.10:FF:000025">
    <property type="entry name" value="Mannose receptor C-type 1"/>
    <property type="match status" value="1"/>
</dbReference>
<dbReference type="InterPro" id="IPR016186">
    <property type="entry name" value="C-type_lectin-like/link_sf"/>
</dbReference>
<feature type="domain" description="C-type lectin" evidence="17">
    <location>
        <begin position="988"/>
        <end position="1099"/>
    </location>
</feature>
<dbReference type="InterPro" id="IPR001304">
    <property type="entry name" value="C-type_lectin-like"/>
</dbReference>
<keyword evidence="20" id="KW-1185">Reference proteome</keyword>
<dbReference type="InterPro" id="IPR036943">
    <property type="entry name" value="FN_type2_sf"/>
</dbReference>
<feature type="disulfide bond" evidence="15">
    <location>
        <begin position="195"/>
        <end position="222"/>
    </location>
</feature>
<dbReference type="SMART" id="SM00458">
    <property type="entry name" value="RICIN"/>
    <property type="match status" value="1"/>
</dbReference>
<keyword evidence="4" id="KW-0254">Endocytosis</keyword>
<dbReference type="FunFam" id="3.10.100.10:FF:000031">
    <property type="entry name" value="macrophage mannose receptor 1"/>
    <property type="match status" value="1"/>
</dbReference>
<keyword evidence="8" id="KW-0967">Endosome</keyword>
<evidence type="ECO:0000259" key="17">
    <source>
        <dbReference type="PROSITE" id="PS50041"/>
    </source>
</evidence>
<sequence>MVEWQYFICPFCTCAWLDQEFISLINLLAIFQDYTSVFLIYNQDHKLCVEAQTSNYVTSSPCNYKNVAQKFRWISEHQLISVSLKLCLGVSTKVSWTPVTLYPCDTTSALQQWECRNDTLFAIQGTDLYFNYGNRNEKRIMLYHGSGAWSRWKVYGTKDDLCSRGYEDMFTLKGNSEGAPCVFPFQYDGNWYAECTTVGRSDNWRWCATTRNYDTDKKYGFCPLNYEGVQQLWDTDPLSNIQYQVNSNAALTWYQASKSCQQQNADLLGITELREQMYLTGLTSKLTSELWCGLNSLDFNSGWQWTGTHPFRYLNWAPGSPSPEPGKNCATFHPGKGAKWENQECDKKFGYICKKGNSTLNTYIIPTGRLLNTTGYDKSAVQFNIFDLKCTAKKGKRKLQEKEKQACYLLDLTEAKTNITETGWVKFGVLCVVIHLFHRYEQAYLTSLIGLRPETYFWIGLSDLEEKGTFKWTNGEAVKFTHWNSEMPGRKVGCVAMRTGIAGGLWDLLTCETKAKFVCKHLALGVTPPPVPTTTPAPTCPDEWGSSDQRSVCYKAFTKGDEKKSWAEAQSFCVAIGGDLASISSLKEERSLQRYLSTSHYWLGLNYINPDEGFQWSDGSPVSGYTNWEYGEPNNYNGVEHCAEINGNTRMRWNDVHCDEAYYWICQVKKGIQLKPEPTNPPLPKFQLTIDGWLVNGDKQYYFNTNKMPMDKAREFCKKNFGDLTVIEGNTERRFLTKYISKNNQVDSYFIGLQVSLDKKVSWMDGTPVQYVAWAPHEPNFANNDENCVVIYKNTGLWNDINCGYPTPFICERHNNSVNATVAPTPVPVRGGCPDSWLLFENKCYKMFGFKAEDQKTWDAARTACQGSEDGGNLATIPNEKVQAFLTYHLNNLPMDAWIGLNDINQEQMYLWTDGSGLHYTNWADGFPLTGYEGDRDDCVAIKIRPSKEAGTWRHFRCSSSKSYICQANTNPKYSLPPSTTPAPRIRYNNSSYFFIETKMTWKDAQLICQRQNSDLASILDPFSQSLLWLQVSKYKSPLWIGLNSNVTDGQYTWIDKFKFKYTNWASGEPKQNFGCVYLDLDGMWKTGSCEQKYFPLCKHSDVKPPTEPPQLPGRCPESLETPWIPFRGHCYHFESSSKMNWAKASLTCLQLGASLVSVSDAAEAHFLTENLEPLESKAPTFWIGMYKNLKGDWLWLDQSAVDFVNWNTGEPSSHNSEHCVEMYSSSGTWNNAYCSTYLGYICKQPKSKSTHNIIKSCKLVVVLITVNKAAAVVIVVILIISGAALAGFYFYRKRNRQILTDDNFENSLYFNSGSSSGISDTKDLVMNMEQNEHATI</sequence>
<dbReference type="PRINTS" id="PR00013">
    <property type="entry name" value="FNTYPEII"/>
</dbReference>
<evidence type="ECO:0000259" key="18">
    <source>
        <dbReference type="PROSITE" id="PS51092"/>
    </source>
</evidence>
<evidence type="ECO:0000256" key="11">
    <source>
        <dbReference type="ARBA" id="ARBA00023157"/>
    </source>
</evidence>
<reference evidence="19" key="1">
    <citation type="submission" date="2025-08" db="UniProtKB">
        <authorList>
            <consortium name="Ensembl"/>
        </authorList>
    </citation>
    <scope>IDENTIFICATION</scope>
</reference>
<dbReference type="FunFam" id="3.10.100.10:FF:000027">
    <property type="entry name" value="Mannose receptor, C type 1"/>
    <property type="match status" value="1"/>
</dbReference>
<comment type="subcellular location">
    <subcellularLocation>
        <location evidence="1">Endosome membrane</location>
        <topology evidence="1">Single-pass type I membrane protein</topology>
    </subcellularLocation>
    <subcellularLocation>
        <location evidence="2">Secreted</location>
    </subcellularLocation>
</comment>
<evidence type="ECO:0000256" key="1">
    <source>
        <dbReference type="ARBA" id="ARBA00004530"/>
    </source>
</evidence>
<evidence type="ECO:0000256" key="8">
    <source>
        <dbReference type="ARBA" id="ARBA00022753"/>
    </source>
</evidence>
<dbReference type="PROSITE" id="PS00615">
    <property type="entry name" value="C_TYPE_LECTIN_1"/>
    <property type="match status" value="4"/>
</dbReference>
<dbReference type="SUPFAM" id="SSF50370">
    <property type="entry name" value="Ricin B-like lectins"/>
    <property type="match status" value="1"/>
</dbReference>
<dbReference type="InterPro" id="IPR000562">
    <property type="entry name" value="FN_type2_dom"/>
</dbReference>
<dbReference type="GO" id="GO:0006897">
    <property type="term" value="P:endocytosis"/>
    <property type="evidence" value="ECO:0007669"/>
    <property type="project" value="UniProtKB-KW"/>
</dbReference>
<evidence type="ECO:0000256" key="15">
    <source>
        <dbReference type="PROSITE-ProRule" id="PRU00479"/>
    </source>
</evidence>
<dbReference type="FunFam" id="2.80.10.50:FF:000032">
    <property type="entry name" value="macrophage mannose receptor 1"/>
    <property type="match status" value="1"/>
</dbReference>
<feature type="transmembrane region" description="Helical" evidence="16">
    <location>
        <begin position="1270"/>
        <end position="1292"/>
    </location>
</feature>
<feature type="domain" description="C-type lectin" evidence="17">
    <location>
        <begin position="549"/>
        <end position="667"/>
    </location>
</feature>
<feature type="domain" description="C-type lectin" evidence="17">
    <location>
        <begin position="403"/>
        <end position="520"/>
    </location>
</feature>
<evidence type="ECO:0000256" key="4">
    <source>
        <dbReference type="ARBA" id="ARBA00022583"/>
    </source>
</evidence>
<dbReference type="InterPro" id="IPR000772">
    <property type="entry name" value="Ricin_B_lectin"/>
</dbReference>
<evidence type="ECO:0000256" key="12">
    <source>
        <dbReference type="ARBA" id="ARBA00023170"/>
    </source>
</evidence>
<evidence type="ECO:0000256" key="6">
    <source>
        <dbReference type="ARBA" id="ARBA00022729"/>
    </source>
</evidence>
<dbReference type="InterPro" id="IPR018378">
    <property type="entry name" value="C-type_lectin_CS"/>
</dbReference>
<keyword evidence="3" id="KW-0964">Secreted</keyword>
<dbReference type="SUPFAM" id="SSF56436">
    <property type="entry name" value="C-type lectin-like"/>
    <property type="match status" value="7"/>
</dbReference>
<dbReference type="FunFam" id="3.10.100.10:FF:000014">
    <property type="entry name" value="Macrophage mannose receptor 1"/>
    <property type="match status" value="1"/>
</dbReference>
<keyword evidence="5 16" id="KW-0812">Transmembrane</keyword>
<evidence type="ECO:0000313" key="19">
    <source>
        <dbReference type="Ensembl" id="ENSVKKP00000003508.1"/>
    </source>
</evidence>
<feature type="domain" description="C-type lectin" evidence="17">
    <location>
        <begin position="1127"/>
        <end position="1244"/>
    </location>
</feature>
<evidence type="ECO:0000256" key="14">
    <source>
        <dbReference type="ARBA" id="ARBA00071860"/>
    </source>
</evidence>
<evidence type="ECO:0000256" key="5">
    <source>
        <dbReference type="ARBA" id="ARBA00022692"/>
    </source>
</evidence>
<dbReference type="GO" id="GO:0005537">
    <property type="term" value="F:D-mannose binding"/>
    <property type="evidence" value="ECO:0007669"/>
    <property type="project" value="UniProtKB-ARBA"/>
</dbReference>
<dbReference type="Pfam" id="PF24562">
    <property type="entry name" value="CysR_MRC2_N"/>
    <property type="match status" value="1"/>
</dbReference>
<dbReference type="OMA" id="WIDKWRV"/>
<keyword evidence="7" id="KW-0677">Repeat</keyword>
<dbReference type="Gene3D" id="2.80.10.50">
    <property type="match status" value="1"/>
</dbReference>
<dbReference type="GO" id="GO:0005576">
    <property type="term" value="C:extracellular region"/>
    <property type="evidence" value="ECO:0007669"/>
    <property type="project" value="UniProtKB-SubCell"/>
</dbReference>
<dbReference type="CDD" id="cd00062">
    <property type="entry name" value="FN2"/>
    <property type="match status" value="1"/>
</dbReference>
<dbReference type="FunFam" id="2.10.10.10:FF:000001">
    <property type="entry name" value="Fibronectin 1a isoform 1"/>
    <property type="match status" value="1"/>
</dbReference>
<keyword evidence="12" id="KW-0675">Receptor</keyword>
<evidence type="ECO:0000256" key="7">
    <source>
        <dbReference type="ARBA" id="ARBA00022737"/>
    </source>
</evidence>
<dbReference type="CDD" id="cd00037">
    <property type="entry name" value="CLECT"/>
    <property type="match status" value="7"/>
</dbReference>
<keyword evidence="9 16" id="KW-1133">Transmembrane helix</keyword>
<dbReference type="Gene3D" id="2.10.10.10">
    <property type="entry name" value="Fibronectin, type II, collagen-binding"/>
    <property type="match status" value="1"/>
</dbReference>
<dbReference type="InterPro" id="IPR016187">
    <property type="entry name" value="CTDL_fold"/>
</dbReference>
<keyword evidence="13" id="KW-0325">Glycoprotein</keyword>
<evidence type="ECO:0000256" key="10">
    <source>
        <dbReference type="ARBA" id="ARBA00023136"/>
    </source>
</evidence>
<keyword evidence="11 15" id="KW-1015">Disulfide bond</keyword>
<feature type="domain" description="Fibronectin type-II" evidence="18">
    <location>
        <begin position="176"/>
        <end position="224"/>
    </location>
</feature>
<feature type="domain" description="C-type lectin" evidence="17">
    <location>
        <begin position="840"/>
        <end position="967"/>
    </location>
</feature>
<accession>A0A8D2IW87</accession>
<dbReference type="SMART" id="SM00059">
    <property type="entry name" value="FN2"/>
    <property type="match status" value="1"/>
</dbReference>
<evidence type="ECO:0000256" key="3">
    <source>
        <dbReference type="ARBA" id="ARBA00022525"/>
    </source>
</evidence>
<keyword evidence="6" id="KW-0732">Signal</keyword>
<organism evidence="19 20">
    <name type="scientific">Varanus komodoensis</name>
    <name type="common">Komodo dragon</name>
    <dbReference type="NCBI Taxonomy" id="61221"/>
    <lineage>
        <taxon>Eukaryota</taxon>
        <taxon>Metazoa</taxon>
        <taxon>Chordata</taxon>
        <taxon>Craniata</taxon>
        <taxon>Vertebrata</taxon>
        <taxon>Euteleostomi</taxon>
        <taxon>Lepidosauria</taxon>
        <taxon>Squamata</taxon>
        <taxon>Bifurcata</taxon>
        <taxon>Unidentata</taxon>
        <taxon>Episquamata</taxon>
        <taxon>Toxicofera</taxon>
        <taxon>Anguimorpha</taxon>
        <taxon>Paleoanguimorpha</taxon>
        <taxon>Varanoidea</taxon>
        <taxon>Varanidae</taxon>
        <taxon>Varanus</taxon>
    </lineage>
</organism>
<dbReference type="PROSITE" id="PS50231">
    <property type="entry name" value="RICIN_B_LECTIN"/>
    <property type="match status" value="1"/>
</dbReference>